<comment type="caution">
    <text evidence="2">The sequence shown here is derived from an EMBL/GenBank/DDBJ whole genome shotgun (WGS) entry which is preliminary data.</text>
</comment>
<feature type="region of interest" description="Disordered" evidence="1">
    <location>
        <begin position="311"/>
        <end position="337"/>
    </location>
</feature>
<evidence type="ECO:0000313" key="2">
    <source>
        <dbReference type="EMBL" id="KAL2327558.1"/>
    </source>
</evidence>
<dbReference type="EMBL" id="JBGMDY010000007">
    <property type="protein sequence ID" value="KAL2327558.1"/>
    <property type="molecule type" value="Genomic_DNA"/>
</dbReference>
<accession>A0ABD1LW33</accession>
<dbReference type="PANTHER" id="PTHR34676:SF27">
    <property type="entry name" value="ASPARTYL-TRNA SYNTHETASE"/>
    <property type="match status" value="1"/>
</dbReference>
<feature type="region of interest" description="Disordered" evidence="1">
    <location>
        <begin position="384"/>
        <end position="408"/>
    </location>
</feature>
<name>A0ABD1LW33_9FABA</name>
<proteinExistence type="predicted"/>
<protein>
    <submittedName>
        <fullName evidence="2">Uncharacterized protein</fullName>
    </submittedName>
</protein>
<evidence type="ECO:0000256" key="1">
    <source>
        <dbReference type="SAM" id="MobiDB-lite"/>
    </source>
</evidence>
<gene>
    <name evidence="2" type="ORF">Fmac_020985</name>
</gene>
<feature type="compositionally biased region" description="Pro residues" evidence="1">
    <location>
        <begin position="386"/>
        <end position="403"/>
    </location>
</feature>
<dbReference type="PANTHER" id="PTHR34676">
    <property type="entry name" value="DUF4219 DOMAIN-CONTAINING PROTEIN-RELATED"/>
    <property type="match status" value="1"/>
</dbReference>
<organism evidence="2 3">
    <name type="scientific">Flemingia macrophylla</name>
    <dbReference type="NCBI Taxonomy" id="520843"/>
    <lineage>
        <taxon>Eukaryota</taxon>
        <taxon>Viridiplantae</taxon>
        <taxon>Streptophyta</taxon>
        <taxon>Embryophyta</taxon>
        <taxon>Tracheophyta</taxon>
        <taxon>Spermatophyta</taxon>
        <taxon>Magnoliopsida</taxon>
        <taxon>eudicotyledons</taxon>
        <taxon>Gunneridae</taxon>
        <taxon>Pentapetalae</taxon>
        <taxon>rosids</taxon>
        <taxon>fabids</taxon>
        <taxon>Fabales</taxon>
        <taxon>Fabaceae</taxon>
        <taxon>Papilionoideae</taxon>
        <taxon>50 kb inversion clade</taxon>
        <taxon>NPAAA clade</taxon>
        <taxon>indigoferoid/millettioid clade</taxon>
        <taxon>Phaseoleae</taxon>
        <taxon>Flemingia</taxon>
    </lineage>
</organism>
<sequence>MGTTSHSEKRLWSSSDMWEVVEEGDYVPVDKTGEMIPKSAWTDSQRQRYLLNSKARNAIMCALTEDEYTKVHSFKSAKQMWDTLALTYEGSTEVKHNKLSLLSRKYELFEMEENESIQAMFGRFQTIVNEHSFLGRTYDNFDHIDKILRSPANNNKLKGKKIYRGPMSSPYKMCIKSFPYMTHSRVQKKMHNTEFLESDAEKYYHQFMHDCTKGASTSGIPIEEKDKILLIKGKSKVRPCSLVHFFDTSIAFTLKNPRPILGPETSIIYLIASVLFNMEAYQKEWKEVTDSWPQAPVDSWCQHISPWKPGDPIPSKEGFDPPSREPSPPPVPESDLQVVASDTPQPMAVMPIVVFEPASTVAAPVPPDFVTRAEFEELKALIQSRLPPPTPPLPPPPPPPPPAADTVSRTEFLVFQNQMSSEFQCLLAFLKQNLPPPPPPPPQE</sequence>
<evidence type="ECO:0000313" key="3">
    <source>
        <dbReference type="Proteomes" id="UP001603857"/>
    </source>
</evidence>
<dbReference type="AlphaFoldDB" id="A0ABD1LW33"/>
<reference evidence="2 3" key="1">
    <citation type="submission" date="2024-08" db="EMBL/GenBank/DDBJ databases">
        <title>Insights into the chromosomal genome structure of Flemingia macrophylla.</title>
        <authorList>
            <person name="Ding Y."/>
            <person name="Zhao Y."/>
            <person name="Bi W."/>
            <person name="Wu M."/>
            <person name="Zhao G."/>
            <person name="Gong Y."/>
            <person name="Li W."/>
            <person name="Zhang P."/>
        </authorList>
    </citation>
    <scope>NUCLEOTIDE SEQUENCE [LARGE SCALE GENOMIC DNA]</scope>
    <source>
        <strain evidence="2">DYQJB</strain>
        <tissue evidence="2">Leaf</tissue>
    </source>
</reference>
<dbReference type="Proteomes" id="UP001603857">
    <property type="component" value="Unassembled WGS sequence"/>
</dbReference>
<keyword evidence="3" id="KW-1185">Reference proteome</keyword>
<dbReference type="Pfam" id="PF14223">
    <property type="entry name" value="Retrotran_gag_2"/>
    <property type="match status" value="1"/>
</dbReference>